<evidence type="ECO:0000256" key="13">
    <source>
        <dbReference type="SAM" id="Phobius"/>
    </source>
</evidence>
<evidence type="ECO:0000256" key="8">
    <source>
        <dbReference type="ARBA" id="ARBA00022692"/>
    </source>
</evidence>
<comment type="similarity">
    <text evidence="3 12">Belongs to the ExbD/TolR family.</text>
</comment>
<evidence type="ECO:0000256" key="9">
    <source>
        <dbReference type="ARBA" id="ARBA00022927"/>
    </source>
</evidence>
<dbReference type="Pfam" id="PF02472">
    <property type="entry name" value="ExbD"/>
    <property type="match status" value="1"/>
</dbReference>
<keyword evidence="15" id="KW-1185">Reference proteome</keyword>
<evidence type="ECO:0000256" key="12">
    <source>
        <dbReference type="RuleBase" id="RU003879"/>
    </source>
</evidence>
<keyword evidence="10 13" id="KW-1133">Transmembrane helix</keyword>
<evidence type="ECO:0000256" key="2">
    <source>
        <dbReference type="ARBA" id="ARBA00004249"/>
    </source>
</evidence>
<comment type="subcellular location">
    <subcellularLocation>
        <location evidence="2">Cell inner membrane</location>
        <topology evidence="2">Single-pass type II membrane protein</topology>
    </subcellularLocation>
    <subcellularLocation>
        <location evidence="12">Cell membrane</location>
        <topology evidence="12">Single-pass type II membrane protein</topology>
    </subcellularLocation>
</comment>
<proteinExistence type="inferred from homology"/>
<name>A0A368KD78_9GAMM</name>
<comment type="caution">
    <text evidence="14">The sequence shown here is derived from an EMBL/GenBank/DDBJ whole genome shotgun (WGS) entry which is preliminary data.</text>
</comment>
<evidence type="ECO:0000256" key="1">
    <source>
        <dbReference type="ARBA" id="ARBA00003540"/>
    </source>
</evidence>
<evidence type="ECO:0000256" key="11">
    <source>
        <dbReference type="ARBA" id="ARBA00023136"/>
    </source>
</evidence>
<feature type="transmembrane region" description="Helical" evidence="13">
    <location>
        <begin position="20"/>
        <end position="38"/>
    </location>
</feature>
<dbReference type="AlphaFoldDB" id="A0A368KD78"/>
<evidence type="ECO:0000256" key="7">
    <source>
        <dbReference type="ARBA" id="ARBA00022519"/>
    </source>
</evidence>
<keyword evidence="5 12" id="KW-0813">Transport</keyword>
<evidence type="ECO:0000313" key="15">
    <source>
        <dbReference type="Proteomes" id="UP000252387"/>
    </source>
</evidence>
<dbReference type="GO" id="GO:0015031">
    <property type="term" value="P:protein transport"/>
    <property type="evidence" value="ECO:0007669"/>
    <property type="project" value="UniProtKB-KW"/>
</dbReference>
<dbReference type="GO" id="GO:0005886">
    <property type="term" value="C:plasma membrane"/>
    <property type="evidence" value="ECO:0007669"/>
    <property type="project" value="UniProtKB-SubCell"/>
</dbReference>
<keyword evidence="7" id="KW-0997">Cell inner membrane</keyword>
<evidence type="ECO:0000256" key="3">
    <source>
        <dbReference type="ARBA" id="ARBA00005811"/>
    </source>
</evidence>
<dbReference type="Proteomes" id="UP000252387">
    <property type="component" value="Unassembled WGS sequence"/>
</dbReference>
<accession>A0A368KD78</accession>
<dbReference type="PANTHER" id="PTHR30558:SF12">
    <property type="entry name" value="BIOPOLYMER TRANSPORT PROTEIN EXBD"/>
    <property type="match status" value="1"/>
</dbReference>
<keyword evidence="11 13" id="KW-0472">Membrane</keyword>
<dbReference type="InterPro" id="IPR003400">
    <property type="entry name" value="ExbD"/>
</dbReference>
<evidence type="ECO:0000256" key="6">
    <source>
        <dbReference type="ARBA" id="ARBA00022475"/>
    </source>
</evidence>
<keyword evidence="9 12" id="KW-0653">Protein transport</keyword>
<comment type="subunit">
    <text evidence="4">The accessory proteins ExbB and ExbD seem to form a complex with TonB.</text>
</comment>
<dbReference type="EMBL" id="QFWQ01000005">
    <property type="protein sequence ID" value="RCS29881.1"/>
    <property type="molecule type" value="Genomic_DNA"/>
</dbReference>
<dbReference type="GO" id="GO:0022857">
    <property type="term" value="F:transmembrane transporter activity"/>
    <property type="evidence" value="ECO:0007669"/>
    <property type="project" value="InterPro"/>
</dbReference>
<dbReference type="RefSeq" id="WP_114341967.1">
    <property type="nucleotide sequence ID" value="NZ_QFWQ01000005.1"/>
</dbReference>
<evidence type="ECO:0000256" key="4">
    <source>
        <dbReference type="ARBA" id="ARBA00011471"/>
    </source>
</evidence>
<dbReference type="OrthoDB" id="9798629at2"/>
<protein>
    <submittedName>
        <fullName evidence="14">Biopolymer transporter ExbD</fullName>
    </submittedName>
</protein>
<organism evidence="14 15">
    <name type="scientific">Rhodanobacter denitrificans</name>
    <dbReference type="NCBI Taxonomy" id="666685"/>
    <lineage>
        <taxon>Bacteria</taxon>
        <taxon>Pseudomonadati</taxon>
        <taxon>Pseudomonadota</taxon>
        <taxon>Gammaproteobacteria</taxon>
        <taxon>Lysobacterales</taxon>
        <taxon>Rhodanobacteraceae</taxon>
        <taxon>Rhodanobacter</taxon>
    </lineage>
</organism>
<keyword evidence="6" id="KW-1003">Cell membrane</keyword>
<reference evidence="14 15" key="1">
    <citation type="submission" date="2018-05" db="EMBL/GenBank/DDBJ databases">
        <title>Draft genome sequence of Rhodanobacter denitrificans Yn1 isolated from gold copper mine.</title>
        <authorList>
            <person name="Yang N."/>
            <person name="Mazhar H.S."/>
            <person name="Rensing C."/>
        </authorList>
    </citation>
    <scope>NUCLEOTIDE SEQUENCE [LARGE SCALE GENOMIC DNA]</scope>
    <source>
        <strain evidence="14 15">Yn1</strain>
    </source>
</reference>
<evidence type="ECO:0000256" key="10">
    <source>
        <dbReference type="ARBA" id="ARBA00022989"/>
    </source>
</evidence>
<dbReference type="Gene3D" id="3.30.420.270">
    <property type="match status" value="1"/>
</dbReference>
<sequence>MALPVRASRDAIAQINVTPLVDVLLVLLIIFMITAPVVTRRLKIDLPQPGPQPHLPRPAPIQLAIHSDGSMYWNAVPVDRSAVNVQLALAALQAKPPALHIDAADGTPYQAVADVLSSAKSNGLADISFVGR</sequence>
<keyword evidence="8 12" id="KW-0812">Transmembrane</keyword>
<evidence type="ECO:0000256" key="5">
    <source>
        <dbReference type="ARBA" id="ARBA00022448"/>
    </source>
</evidence>
<dbReference type="PANTHER" id="PTHR30558">
    <property type="entry name" value="EXBD MEMBRANE COMPONENT OF PMF-DRIVEN MACROMOLECULE IMPORT SYSTEM"/>
    <property type="match status" value="1"/>
</dbReference>
<gene>
    <name evidence="14" type="ORF">DEO45_07305</name>
</gene>
<comment type="function">
    <text evidence="1">Involved in the TonB-dependent energy-dependent transport of various receptor-bound substrates.</text>
</comment>
<evidence type="ECO:0000313" key="14">
    <source>
        <dbReference type="EMBL" id="RCS29881.1"/>
    </source>
</evidence>